<keyword evidence="2 7" id="KW-0808">Transferase</keyword>
<dbReference type="eggNOG" id="COG1947">
    <property type="taxonomic scope" value="Bacteria"/>
</dbReference>
<dbReference type="GO" id="GO:0019288">
    <property type="term" value="P:isopentenyl diphosphate biosynthetic process, methylerythritol 4-phosphate pathway"/>
    <property type="evidence" value="ECO:0007669"/>
    <property type="project" value="UniProtKB-UniRule"/>
</dbReference>
<evidence type="ECO:0000256" key="3">
    <source>
        <dbReference type="ARBA" id="ARBA00022741"/>
    </source>
</evidence>
<feature type="active site" evidence="7">
    <location>
        <position position="139"/>
    </location>
</feature>
<evidence type="ECO:0000313" key="10">
    <source>
        <dbReference type="Proteomes" id="UP000024942"/>
    </source>
</evidence>
<dbReference type="InterPro" id="IPR014721">
    <property type="entry name" value="Ribsml_uS5_D2-typ_fold_subgr"/>
</dbReference>
<dbReference type="Gene3D" id="3.30.70.890">
    <property type="entry name" value="GHMP kinase, C-terminal domain"/>
    <property type="match status" value="1"/>
</dbReference>
<dbReference type="PANTHER" id="PTHR43527">
    <property type="entry name" value="4-DIPHOSPHOCYTIDYL-2-C-METHYL-D-ERYTHRITOL KINASE, CHLOROPLASTIC"/>
    <property type="match status" value="1"/>
</dbReference>
<evidence type="ECO:0000256" key="4">
    <source>
        <dbReference type="ARBA" id="ARBA00022777"/>
    </source>
</evidence>
<evidence type="ECO:0000256" key="5">
    <source>
        <dbReference type="ARBA" id="ARBA00022840"/>
    </source>
</evidence>
<dbReference type="SUPFAM" id="SSF54211">
    <property type="entry name" value="Ribosomal protein S5 domain 2-like"/>
    <property type="match status" value="1"/>
</dbReference>
<dbReference type="PANTHER" id="PTHR43527:SF2">
    <property type="entry name" value="4-DIPHOSPHOCYTIDYL-2-C-METHYL-D-ERYTHRITOL KINASE, CHLOROPLASTIC"/>
    <property type="match status" value="1"/>
</dbReference>
<dbReference type="HAMAP" id="MF_00061">
    <property type="entry name" value="IspE"/>
    <property type="match status" value="1"/>
</dbReference>
<reference evidence="9 10" key="1">
    <citation type="journal article" date="2014" name="Antonie Van Leeuwenhoek">
        <title>Hyphomonas beringensis sp. nov. and Hyphomonas chukchiensis sp. nov., isolated from surface seawater of the Bering Sea and Chukchi Sea.</title>
        <authorList>
            <person name="Li C."/>
            <person name="Lai Q."/>
            <person name="Li G."/>
            <person name="Dong C."/>
            <person name="Wang J."/>
            <person name="Liao Y."/>
            <person name="Shao Z."/>
        </authorList>
    </citation>
    <scope>NUCLEOTIDE SEQUENCE [LARGE SCALE GENOMIC DNA]</scope>
    <source>
        <strain evidence="9 10">SCH89</strain>
    </source>
</reference>
<dbReference type="NCBIfam" id="NF011202">
    <property type="entry name" value="PRK14608.1"/>
    <property type="match status" value="1"/>
</dbReference>
<keyword evidence="10" id="KW-1185">Reference proteome</keyword>
<accession>A0A059GB53</accession>
<feature type="binding site" evidence="7">
    <location>
        <begin position="99"/>
        <end position="109"/>
    </location>
    <ligand>
        <name>ATP</name>
        <dbReference type="ChEBI" id="CHEBI:30616"/>
    </ligand>
</feature>
<dbReference type="AlphaFoldDB" id="A0A059GB53"/>
<dbReference type="Pfam" id="PF00288">
    <property type="entry name" value="GHMP_kinases_N"/>
    <property type="match status" value="1"/>
</dbReference>
<dbReference type="InterPro" id="IPR006204">
    <property type="entry name" value="GHMP_kinase_N_dom"/>
</dbReference>
<keyword evidence="5 7" id="KW-0067">ATP-binding</keyword>
<name>A0A059GB53_9PROT</name>
<comment type="catalytic activity">
    <reaction evidence="7">
        <text>4-CDP-2-C-methyl-D-erythritol + ATP = 4-CDP-2-C-methyl-D-erythritol 2-phosphate + ADP + H(+)</text>
        <dbReference type="Rhea" id="RHEA:18437"/>
        <dbReference type="ChEBI" id="CHEBI:15378"/>
        <dbReference type="ChEBI" id="CHEBI:30616"/>
        <dbReference type="ChEBI" id="CHEBI:57823"/>
        <dbReference type="ChEBI" id="CHEBI:57919"/>
        <dbReference type="ChEBI" id="CHEBI:456216"/>
        <dbReference type="EC" id="2.7.1.148"/>
    </reaction>
</comment>
<dbReference type="EMBL" id="ARYL01000002">
    <property type="protein sequence ID" value="KDA04082.1"/>
    <property type="molecule type" value="Genomic_DNA"/>
</dbReference>
<evidence type="ECO:0000256" key="1">
    <source>
        <dbReference type="ARBA" id="ARBA00017473"/>
    </source>
</evidence>
<dbReference type="STRING" id="1280953.HOC_02051"/>
<dbReference type="PIRSF" id="PIRSF010376">
    <property type="entry name" value="IspE"/>
    <property type="match status" value="1"/>
</dbReference>
<evidence type="ECO:0000256" key="6">
    <source>
        <dbReference type="ARBA" id="ARBA00023229"/>
    </source>
</evidence>
<feature type="domain" description="GHMP kinase N-terminal" evidence="8">
    <location>
        <begin position="71"/>
        <end position="146"/>
    </location>
</feature>
<keyword evidence="4 7" id="KW-0418">Kinase</keyword>
<protein>
    <recommendedName>
        <fullName evidence="1 7">4-diphosphocytidyl-2-C-methyl-D-erythritol kinase</fullName>
        <shortName evidence="7">CMK</shortName>
        <ecNumber evidence="7">2.7.1.148</ecNumber>
    </recommendedName>
    <alternativeName>
        <fullName evidence="7">4-(cytidine-5'-diphospho)-2-C-methyl-D-erythritol kinase</fullName>
    </alternativeName>
</protein>
<dbReference type="GO" id="GO:0005524">
    <property type="term" value="F:ATP binding"/>
    <property type="evidence" value="ECO:0007669"/>
    <property type="project" value="UniProtKB-UniRule"/>
</dbReference>
<sequence length="295" mass="30314">MPTSFSTFAPAKVNLFLHVGPAKANGRHDLDSLVVFAGPEAADRLTVEPSDILTLSVTGPGAEKAGTGGDNLVLKAARALQAEAGIKHGAALHLEKSLPVAAGIGGGSADAAAALRLLTRLWDINPRHARAVAPQLGGDVPVALLGQPAFMRGEGERVEPVRLPAPIPAVLFNPGMACPTGPVFAAFDAADGGAGFAECGPLPEFADMGELIDWLAGQRNDLEAPALTLHAALKSPEWSLNGPKSPLMTRMSGSGATFVCLYATLDAARESAESLRAQQPEAWVRATLLGGADLS</sequence>
<dbReference type="PATRIC" id="fig|1280953.3.peg.412"/>
<comment type="caution">
    <text evidence="9">The sequence shown here is derived from an EMBL/GenBank/DDBJ whole genome shotgun (WGS) entry which is preliminary data.</text>
</comment>
<evidence type="ECO:0000256" key="7">
    <source>
        <dbReference type="HAMAP-Rule" id="MF_00061"/>
    </source>
</evidence>
<gene>
    <name evidence="7" type="primary">ispE</name>
    <name evidence="9" type="ORF">HOC_02051</name>
</gene>
<comment type="function">
    <text evidence="7">Catalyzes the phosphorylation of the position 2 hydroxy group of 4-diphosphocytidyl-2C-methyl-D-erythritol.</text>
</comment>
<dbReference type="Gene3D" id="3.30.230.10">
    <property type="match status" value="1"/>
</dbReference>
<dbReference type="InterPro" id="IPR036554">
    <property type="entry name" value="GHMP_kinase_C_sf"/>
</dbReference>
<dbReference type="InterPro" id="IPR020568">
    <property type="entry name" value="Ribosomal_Su5_D2-typ_SF"/>
</dbReference>
<evidence type="ECO:0000259" key="8">
    <source>
        <dbReference type="Pfam" id="PF00288"/>
    </source>
</evidence>
<dbReference type="InterPro" id="IPR004424">
    <property type="entry name" value="IspE"/>
</dbReference>
<dbReference type="GO" id="GO:0050515">
    <property type="term" value="F:4-(cytidine 5'-diphospho)-2-C-methyl-D-erythritol kinase activity"/>
    <property type="evidence" value="ECO:0007669"/>
    <property type="project" value="UniProtKB-UniRule"/>
</dbReference>
<evidence type="ECO:0000313" key="9">
    <source>
        <dbReference type="EMBL" id="KDA04082.1"/>
    </source>
</evidence>
<evidence type="ECO:0000256" key="2">
    <source>
        <dbReference type="ARBA" id="ARBA00022679"/>
    </source>
</evidence>
<dbReference type="OrthoDB" id="9809438at2"/>
<dbReference type="RefSeq" id="WP_035535473.1">
    <property type="nucleotide sequence ID" value="NZ_ARYL01000002.1"/>
</dbReference>
<keyword evidence="3 7" id="KW-0547">Nucleotide-binding</keyword>
<comment type="similarity">
    <text evidence="7">Belongs to the GHMP kinase family. IspE subfamily.</text>
</comment>
<comment type="pathway">
    <text evidence="7">Isoprenoid biosynthesis; isopentenyl diphosphate biosynthesis via DXP pathway; isopentenyl diphosphate from 1-deoxy-D-xylulose 5-phosphate: step 3/6.</text>
</comment>
<dbReference type="GO" id="GO:0016114">
    <property type="term" value="P:terpenoid biosynthetic process"/>
    <property type="evidence" value="ECO:0007669"/>
    <property type="project" value="InterPro"/>
</dbReference>
<feature type="active site" evidence="7">
    <location>
        <position position="12"/>
    </location>
</feature>
<dbReference type="EC" id="2.7.1.148" evidence="7"/>
<dbReference type="Proteomes" id="UP000024942">
    <property type="component" value="Unassembled WGS sequence"/>
</dbReference>
<dbReference type="UniPathway" id="UPA00056">
    <property type="reaction ID" value="UER00094"/>
</dbReference>
<keyword evidence="6 7" id="KW-0414">Isoprene biosynthesis</keyword>
<dbReference type="SUPFAM" id="SSF55060">
    <property type="entry name" value="GHMP Kinase, C-terminal domain"/>
    <property type="match status" value="1"/>
</dbReference>
<organism evidence="9 10">
    <name type="scientific">Hyphomonas oceanitis SCH89</name>
    <dbReference type="NCBI Taxonomy" id="1280953"/>
    <lineage>
        <taxon>Bacteria</taxon>
        <taxon>Pseudomonadati</taxon>
        <taxon>Pseudomonadota</taxon>
        <taxon>Alphaproteobacteria</taxon>
        <taxon>Hyphomonadales</taxon>
        <taxon>Hyphomonadaceae</taxon>
        <taxon>Hyphomonas</taxon>
    </lineage>
</organism>
<proteinExistence type="inferred from homology"/>